<dbReference type="RefSeq" id="WP_275476058.1">
    <property type="nucleotide sequence ID" value="NZ_CP162940.1"/>
</dbReference>
<dbReference type="PANTHER" id="PTHR12110">
    <property type="entry name" value="HYDROXYPYRUVATE ISOMERASE"/>
    <property type="match status" value="1"/>
</dbReference>
<keyword evidence="3" id="KW-1185">Reference proteome</keyword>
<organism evidence="2 3">
    <name type="scientific">Alicyclobacillus fastidiosus</name>
    <dbReference type="NCBI Taxonomy" id="392011"/>
    <lineage>
        <taxon>Bacteria</taxon>
        <taxon>Bacillati</taxon>
        <taxon>Bacillota</taxon>
        <taxon>Bacilli</taxon>
        <taxon>Bacillales</taxon>
        <taxon>Alicyclobacillaceae</taxon>
        <taxon>Alicyclobacillus</taxon>
    </lineage>
</organism>
<dbReference type="Proteomes" id="UP001579974">
    <property type="component" value="Unassembled WGS sequence"/>
</dbReference>
<protein>
    <submittedName>
        <fullName evidence="2">Sugar phosphate isomerase/epimerase family protein</fullName>
    </submittedName>
</protein>
<dbReference type="EMBL" id="JBDXSU010000016">
    <property type="protein sequence ID" value="MFB5192044.1"/>
    <property type="molecule type" value="Genomic_DNA"/>
</dbReference>
<accession>A0ABV5AIG0</accession>
<proteinExistence type="predicted"/>
<evidence type="ECO:0000313" key="2">
    <source>
        <dbReference type="EMBL" id="MFB5192044.1"/>
    </source>
</evidence>
<feature type="domain" description="Xylose isomerase-like TIM barrel" evidence="1">
    <location>
        <begin position="19"/>
        <end position="261"/>
    </location>
</feature>
<dbReference type="Gene3D" id="3.20.20.150">
    <property type="entry name" value="Divalent-metal-dependent TIM barrel enzymes"/>
    <property type="match status" value="1"/>
</dbReference>
<dbReference type="Pfam" id="PF01261">
    <property type="entry name" value="AP_endonuc_2"/>
    <property type="match status" value="1"/>
</dbReference>
<dbReference type="GO" id="GO:0016853">
    <property type="term" value="F:isomerase activity"/>
    <property type="evidence" value="ECO:0007669"/>
    <property type="project" value="UniProtKB-KW"/>
</dbReference>
<dbReference type="SUPFAM" id="SSF51658">
    <property type="entry name" value="Xylose isomerase-like"/>
    <property type="match status" value="1"/>
</dbReference>
<comment type="caution">
    <text evidence="2">The sequence shown here is derived from an EMBL/GenBank/DDBJ whole genome shotgun (WGS) entry which is preliminary data.</text>
</comment>
<dbReference type="InterPro" id="IPR036237">
    <property type="entry name" value="Xyl_isomerase-like_sf"/>
</dbReference>
<evidence type="ECO:0000259" key="1">
    <source>
        <dbReference type="Pfam" id="PF01261"/>
    </source>
</evidence>
<sequence>MKPCLHPSIVTTDSLEGYLDIAKRSGYRVVDVDFRWISESVQAKGMAYVRDLFETSGVELASFGLPVDVHGDEAHFQATLQDLPQIAETALCLGATRSVTWLWPSVDERPVPYGSRLARRLRACADALSAFGIRLGLEFVGPHHLRGKRYPFVLDLNDLRAYIEAIGSPNAGILLDSYHWYTAELSVEAILNLKAHEIVHVHVNDATLPPHEAHDQERCLPGDGQIDLQGFVSALDRIGYAGPLSVEVLHKAPLEGSDEAIARRMHDTLTQFITNAREESIHRG</sequence>
<gene>
    <name evidence="2" type="ORF">KKP3000_000837</name>
</gene>
<dbReference type="InterPro" id="IPR013022">
    <property type="entry name" value="Xyl_isomerase-like_TIM-brl"/>
</dbReference>
<keyword evidence="2" id="KW-0413">Isomerase</keyword>
<reference evidence="2 3" key="1">
    <citation type="journal article" date="2024" name="Int. J. Mol. Sci.">
        <title>Exploration of Alicyclobacillus spp. Genome in Search of Antibiotic Resistance.</title>
        <authorList>
            <person name="Bucka-Kolendo J."/>
            <person name="Kiousi D.E."/>
            <person name="Dekowska A."/>
            <person name="Mikolajczuk-Szczyrba A."/>
            <person name="Karadedos D.M."/>
            <person name="Michael P."/>
            <person name="Galanis A."/>
            <person name="Sokolowska B."/>
        </authorList>
    </citation>
    <scope>NUCLEOTIDE SEQUENCE [LARGE SCALE GENOMIC DNA]</scope>
    <source>
        <strain evidence="2 3">KKP 3000</strain>
    </source>
</reference>
<name>A0ABV5AIG0_9BACL</name>
<dbReference type="PANTHER" id="PTHR12110:SF21">
    <property type="entry name" value="XYLOSE ISOMERASE-LIKE TIM BARREL DOMAIN-CONTAINING PROTEIN"/>
    <property type="match status" value="1"/>
</dbReference>
<dbReference type="InterPro" id="IPR050312">
    <property type="entry name" value="IolE/XylAMocC-like"/>
</dbReference>
<evidence type="ECO:0000313" key="3">
    <source>
        <dbReference type="Proteomes" id="UP001579974"/>
    </source>
</evidence>